<dbReference type="PROSITE" id="PS50878">
    <property type="entry name" value="RT_POL"/>
    <property type="match status" value="1"/>
</dbReference>
<protein>
    <recommendedName>
        <fullName evidence="13">Reverse transcriptase domain-containing protein</fullName>
    </recommendedName>
</protein>
<dbReference type="Gene3D" id="3.30.70.270">
    <property type="match status" value="2"/>
</dbReference>
<feature type="compositionally biased region" description="Basic and acidic residues" evidence="8">
    <location>
        <begin position="1"/>
        <end position="12"/>
    </location>
</feature>
<reference evidence="11" key="1">
    <citation type="submission" date="2022-11" db="UniProtKB">
        <authorList>
            <consortium name="EnsemblMetazoa"/>
        </authorList>
    </citation>
    <scope>IDENTIFICATION</scope>
</reference>
<dbReference type="GO" id="GO:0003964">
    <property type="term" value="F:RNA-directed DNA polymerase activity"/>
    <property type="evidence" value="ECO:0007669"/>
    <property type="project" value="UniProtKB-KW"/>
</dbReference>
<evidence type="ECO:0000256" key="8">
    <source>
        <dbReference type="SAM" id="MobiDB-lite"/>
    </source>
</evidence>
<dbReference type="OMA" id="WVFIIAD"/>
<dbReference type="Pfam" id="PF00078">
    <property type="entry name" value="RVT_1"/>
    <property type="match status" value="1"/>
</dbReference>
<dbReference type="GO" id="GO:0004190">
    <property type="term" value="F:aspartic-type endopeptidase activity"/>
    <property type="evidence" value="ECO:0007669"/>
    <property type="project" value="InterPro"/>
</dbReference>
<keyword evidence="1" id="KW-0645">Protease</keyword>
<evidence type="ECO:0000256" key="6">
    <source>
        <dbReference type="ARBA" id="ARBA00022801"/>
    </source>
</evidence>
<dbReference type="CDD" id="cd06094">
    <property type="entry name" value="RP_Saci_like"/>
    <property type="match status" value="1"/>
</dbReference>
<dbReference type="RefSeq" id="XP_038075676.1">
    <property type="nucleotide sequence ID" value="XM_038219748.1"/>
</dbReference>
<dbReference type="Pfam" id="PF00077">
    <property type="entry name" value="RVP"/>
    <property type="match status" value="1"/>
</dbReference>
<keyword evidence="5" id="KW-0255">Endonuclease</keyword>
<dbReference type="FunFam" id="3.10.10.10:FF:000007">
    <property type="entry name" value="Retrovirus-related Pol polyprotein from transposon 17.6-like Protein"/>
    <property type="match status" value="1"/>
</dbReference>
<dbReference type="InterPro" id="IPR021109">
    <property type="entry name" value="Peptidase_aspartic_dom_sf"/>
</dbReference>
<dbReference type="InterPro" id="IPR000477">
    <property type="entry name" value="RT_dom"/>
</dbReference>
<keyword evidence="4" id="KW-0540">Nuclease</keyword>
<organism evidence="11 12">
    <name type="scientific">Patiria miniata</name>
    <name type="common">Bat star</name>
    <name type="synonym">Asterina miniata</name>
    <dbReference type="NCBI Taxonomy" id="46514"/>
    <lineage>
        <taxon>Eukaryota</taxon>
        <taxon>Metazoa</taxon>
        <taxon>Echinodermata</taxon>
        <taxon>Eleutherozoa</taxon>
        <taxon>Asterozoa</taxon>
        <taxon>Asteroidea</taxon>
        <taxon>Valvatacea</taxon>
        <taxon>Valvatida</taxon>
        <taxon>Asterinidae</taxon>
        <taxon>Patiria</taxon>
    </lineage>
</organism>
<sequence>METKSDSDHADSKPGTSKGATASSSPSAPTTSAAVTLKLPPFWPSDPALWFAQVEAQFLTRNITQQHTKFAYVVGSLQPEFATEVRDILISPPEHNAYDSLKTALIRRTSVSEQKRLHQLLISEELGDRKPSQLLRRMRQLLGDNTLEENILKQLFLQRLSTNAQLILASTSQTTPIEQLAELADKIVEVSVSPTVHVGAVSSSQPGSSSPPTPMPSSDMLTLQAKVDQLTQQVSALTCQLSGKLRCQRLKATSLPGTDTNSRLFFITERKTGARFLVDTGAEVSVWPPSAADKRHAQSSSINLQAVNKSPINTYGEKSLTLDVGLRRVFRWVFIIADLPNPIIGADFLQHFGLLVDVQCRKLIDSTTSLTVGGIGSDAIPISPTVAKLSESPYEVILEQFPELTRPTYTAKDVKHSITHHIVTKGPPVSARPRRLAPDKFITAKDEFNHMLDLGIIEASDGAWSSPLHMVAKKSGDWRPCGDYRALNRVTVPDRYPIPHLHDFTANLEGKRVFSKIDLVRAYHQIPVHTDDIHKTAITTPFGLFHFLRMPFGLRNAAQTFQRFIDMVTRDLPFVYAYIDDILVASETEEDHVEYLRLLFSRLSEYGIIINPSKCQFGVPTLDFLGHRIDADGIRPMRDRVNAIAEFPQPTSTRQLRRFLGLVNFYRRFVPNCASVIASLTDQLRKDPTSHANQPN</sequence>
<dbReference type="PROSITE" id="PS50175">
    <property type="entry name" value="ASP_PROT_RETROV"/>
    <property type="match status" value="1"/>
</dbReference>
<evidence type="ECO:0000256" key="4">
    <source>
        <dbReference type="ARBA" id="ARBA00022722"/>
    </source>
</evidence>
<dbReference type="InterPro" id="IPR018061">
    <property type="entry name" value="Retropepsins"/>
</dbReference>
<dbReference type="CDD" id="cd01647">
    <property type="entry name" value="RT_LTR"/>
    <property type="match status" value="1"/>
</dbReference>
<proteinExistence type="predicted"/>
<keyword evidence="2" id="KW-0808">Transferase</keyword>
<evidence type="ECO:0008006" key="13">
    <source>
        <dbReference type="Google" id="ProtNLM"/>
    </source>
</evidence>
<dbReference type="SUPFAM" id="SSF50630">
    <property type="entry name" value="Acid proteases"/>
    <property type="match status" value="1"/>
</dbReference>
<evidence type="ECO:0000313" key="12">
    <source>
        <dbReference type="Proteomes" id="UP000887568"/>
    </source>
</evidence>
<dbReference type="EnsemblMetazoa" id="XM_038219748.1">
    <property type="protein sequence ID" value="XP_038075676.1"/>
    <property type="gene ID" value="LOC119743351"/>
</dbReference>
<evidence type="ECO:0000256" key="1">
    <source>
        <dbReference type="ARBA" id="ARBA00022670"/>
    </source>
</evidence>
<evidence type="ECO:0000256" key="5">
    <source>
        <dbReference type="ARBA" id="ARBA00022759"/>
    </source>
</evidence>
<feature type="domain" description="Peptidase A2" evidence="9">
    <location>
        <begin position="274"/>
        <end position="348"/>
    </location>
</feature>
<dbReference type="FunFam" id="2.40.70.10:FF:000130">
    <property type="entry name" value="Retrovirus-related Pol polyprotein from transposon opus-like Protein"/>
    <property type="match status" value="1"/>
</dbReference>
<dbReference type="Gene3D" id="3.10.10.10">
    <property type="entry name" value="HIV Type 1 Reverse Transcriptase, subunit A, domain 1"/>
    <property type="match status" value="1"/>
</dbReference>
<feature type="domain" description="Reverse transcriptase" evidence="10">
    <location>
        <begin position="452"/>
        <end position="629"/>
    </location>
</feature>
<dbReference type="PANTHER" id="PTHR37984:SF5">
    <property type="entry name" value="PROTEIN NYNRIN-LIKE"/>
    <property type="match status" value="1"/>
</dbReference>
<dbReference type="InterPro" id="IPR043128">
    <property type="entry name" value="Rev_trsase/Diguanyl_cyclase"/>
</dbReference>
<dbReference type="AlphaFoldDB" id="A0A914BIK4"/>
<feature type="region of interest" description="Disordered" evidence="8">
    <location>
        <begin position="1"/>
        <end position="31"/>
    </location>
</feature>
<dbReference type="GO" id="GO:0004519">
    <property type="term" value="F:endonuclease activity"/>
    <property type="evidence" value="ECO:0007669"/>
    <property type="project" value="UniProtKB-KW"/>
</dbReference>
<evidence type="ECO:0000259" key="10">
    <source>
        <dbReference type="PROSITE" id="PS50878"/>
    </source>
</evidence>
<keyword evidence="6" id="KW-0378">Hydrolase</keyword>
<dbReference type="Proteomes" id="UP000887568">
    <property type="component" value="Unplaced"/>
</dbReference>
<dbReference type="FunFam" id="3.30.70.270:FF:000164">
    <property type="match status" value="1"/>
</dbReference>
<name>A0A914BIK4_PATMI</name>
<feature type="region of interest" description="Disordered" evidence="8">
    <location>
        <begin position="199"/>
        <end position="218"/>
    </location>
</feature>
<dbReference type="GO" id="GO:0006508">
    <property type="term" value="P:proteolysis"/>
    <property type="evidence" value="ECO:0007669"/>
    <property type="project" value="UniProtKB-KW"/>
</dbReference>
<dbReference type="OrthoDB" id="6237829at2759"/>
<dbReference type="PANTHER" id="PTHR37984">
    <property type="entry name" value="PROTEIN CBG26694"/>
    <property type="match status" value="1"/>
</dbReference>
<evidence type="ECO:0000313" key="11">
    <source>
        <dbReference type="EnsemblMetazoa" id="XP_038075676.1"/>
    </source>
</evidence>
<dbReference type="Pfam" id="PF23055">
    <property type="entry name" value="DUF7041"/>
    <property type="match status" value="1"/>
</dbReference>
<feature type="compositionally biased region" description="Low complexity" evidence="8">
    <location>
        <begin position="20"/>
        <end position="31"/>
    </location>
</feature>
<dbReference type="Gene3D" id="2.40.70.10">
    <property type="entry name" value="Acid Proteases"/>
    <property type="match status" value="1"/>
</dbReference>
<keyword evidence="12" id="KW-1185">Reference proteome</keyword>
<keyword evidence="7" id="KW-0695">RNA-directed DNA polymerase</keyword>
<dbReference type="InterPro" id="IPR001995">
    <property type="entry name" value="Peptidase_A2_cat"/>
</dbReference>
<evidence type="ECO:0000256" key="2">
    <source>
        <dbReference type="ARBA" id="ARBA00022679"/>
    </source>
</evidence>
<evidence type="ECO:0000256" key="3">
    <source>
        <dbReference type="ARBA" id="ARBA00022695"/>
    </source>
</evidence>
<accession>A0A914BIK4</accession>
<dbReference type="SUPFAM" id="SSF56672">
    <property type="entry name" value="DNA/RNA polymerases"/>
    <property type="match status" value="1"/>
</dbReference>
<dbReference type="InterPro" id="IPR055469">
    <property type="entry name" value="DUF7041"/>
</dbReference>
<evidence type="ECO:0000256" key="7">
    <source>
        <dbReference type="ARBA" id="ARBA00022918"/>
    </source>
</evidence>
<dbReference type="InterPro" id="IPR043502">
    <property type="entry name" value="DNA/RNA_pol_sf"/>
</dbReference>
<evidence type="ECO:0000259" key="9">
    <source>
        <dbReference type="PROSITE" id="PS50175"/>
    </source>
</evidence>
<keyword evidence="3" id="KW-0548">Nucleotidyltransferase</keyword>
<dbReference type="GeneID" id="119743351"/>
<dbReference type="InterPro" id="IPR034132">
    <property type="entry name" value="RP_Saci-like"/>
</dbReference>
<dbReference type="InterPro" id="IPR050951">
    <property type="entry name" value="Retrovirus_Pol_polyprotein"/>
</dbReference>